<dbReference type="PANTHER" id="PTHR33517:SF5">
    <property type="entry name" value="FAMILY WITH SEQUENCE SIMILARITY 170 MEMBER A"/>
    <property type="match status" value="1"/>
</dbReference>
<dbReference type="GO" id="GO:0005634">
    <property type="term" value="C:nucleus"/>
    <property type="evidence" value="ECO:0007669"/>
    <property type="project" value="TreeGrafter"/>
</dbReference>
<dbReference type="AlphaFoldDB" id="A0A485NFN4"/>
<reference evidence="2 3" key="1">
    <citation type="submission" date="2019-01" db="EMBL/GenBank/DDBJ databases">
        <authorList>
            <person name="Alioto T."/>
            <person name="Alioto T."/>
        </authorList>
    </citation>
    <scope>NUCLEOTIDE SEQUENCE [LARGE SCALE GENOMIC DNA]</scope>
</reference>
<accession>A0A485NFN4</accession>
<dbReference type="Proteomes" id="UP000386466">
    <property type="component" value="Unassembled WGS sequence"/>
</dbReference>
<name>A0A485NFN4_LYNPA</name>
<feature type="compositionally biased region" description="Acidic residues" evidence="1">
    <location>
        <begin position="281"/>
        <end position="291"/>
    </location>
</feature>
<protein>
    <submittedName>
        <fullName evidence="2">Protein fam170a-like</fullName>
    </submittedName>
</protein>
<evidence type="ECO:0000313" key="3">
    <source>
        <dbReference type="Proteomes" id="UP000386466"/>
    </source>
</evidence>
<dbReference type="EMBL" id="CAAGRJ010014366">
    <property type="protein sequence ID" value="VFV30536.1"/>
    <property type="molecule type" value="Genomic_DNA"/>
</dbReference>
<dbReference type="GO" id="GO:0009566">
    <property type="term" value="P:fertilization"/>
    <property type="evidence" value="ECO:0007669"/>
    <property type="project" value="TreeGrafter"/>
</dbReference>
<proteinExistence type="predicted"/>
<organism evidence="2 3">
    <name type="scientific">Lynx pardinus</name>
    <name type="common">Iberian lynx</name>
    <name type="synonym">Felis pardina</name>
    <dbReference type="NCBI Taxonomy" id="191816"/>
    <lineage>
        <taxon>Eukaryota</taxon>
        <taxon>Metazoa</taxon>
        <taxon>Chordata</taxon>
        <taxon>Craniata</taxon>
        <taxon>Vertebrata</taxon>
        <taxon>Euteleostomi</taxon>
        <taxon>Mammalia</taxon>
        <taxon>Eutheria</taxon>
        <taxon>Laurasiatheria</taxon>
        <taxon>Carnivora</taxon>
        <taxon>Feliformia</taxon>
        <taxon>Felidae</taxon>
        <taxon>Felinae</taxon>
        <taxon>Lynx</taxon>
    </lineage>
</organism>
<evidence type="ECO:0000256" key="1">
    <source>
        <dbReference type="SAM" id="MobiDB-lite"/>
    </source>
</evidence>
<dbReference type="PANTHER" id="PTHR33517">
    <property type="entry name" value="PROTEIN FAM170B-RELATED"/>
    <property type="match status" value="1"/>
</dbReference>
<feature type="region of interest" description="Disordered" evidence="1">
    <location>
        <begin position="273"/>
        <end position="301"/>
    </location>
</feature>
<dbReference type="Pfam" id="PF17734">
    <property type="entry name" value="Spt46"/>
    <property type="match status" value="1"/>
</dbReference>
<feature type="region of interest" description="Disordered" evidence="1">
    <location>
        <begin position="1"/>
        <end position="47"/>
    </location>
</feature>
<keyword evidence="3" id="KW-1185">Reference proteome</keyword>
<evidence type="ECO:0000313" key="2">
    <source>
        <dbReference type="EMBL" id="VFV30536.1"/>
    </source>
</evidence>
<sequence length="397" mass="45115">MKQKQKRKHLESTYFPETSKKSRGIPKSHKYDPPPESSLEDSTLVSEAKDGHSELKYFSCNSSFHHHPYVEVLKSDEDSSHSGPSRLVQFHNQMAKVSGSEQIFGVPSPDKPIHSEVTKGQEDVPPAESCVVVPACNQAAEEKSSVSEYFSCVSSVCKLVPVDECGIHQLHQGVSCLRYQLETSSPFPHVSFPFHLVSDTKSSFTSEDMKEERLMKIYYMRVQMKRGVAALCDTEEGLEPPSQKTRIEKMTFLEKSPREATLSYVGTKELLTDSESSWNNEDQEEQEEVESPAEPPAVDECSRAKTPEWLVSQDSGVRCMGCCRVFPNLEVLQQHVQHGISEGFSCRTFHLTLTWLKSKKSRIEKKKRRKRKKVCFCYLMINVMNLNLRMNISACIY</sequence>
<dbReference type="InterPro" id="IPR040879">
    <property type="entry name" value="Spt46-like"/>
</dbReference>
<gene>
    <name evidence="2" type="ORF">LYPA_23C007600</name>
</gene>